<reference evidence="3 4" key="1">
    <citation type="submission" date="2018-11" db="EMBL/GenBank/DDBJ databases">
        <title>Sequencing the genomes of 1000 actinobacteria strains.</title>
        <authorList>
            <person name="Klenk H.-P."/>
        </authorList>
    </citation>
    <scope>NUCLEOTIDE SEQUENCE [LARGE SCALE GENOMIC DNA]</scope>
    <source>
        <strain evidence="3 4">DSM 12652</strain>
    </source>
</reference>
<feature type="region of interest" description="Disordered" evidence="1">
    <location>
        <begin position="1"/>
        <end position="29"/>
    </location>
</feature>
<evidence type="ECO:0000256" key="2">
    <source>
        <dbReference type="SAM" id="Phobius"/>
    </source>
</evidence>
<dbReference type="Proteomes" id="UP000281738">
    <property type="component" value="Unassembled WGS sequence"/>
</dbReference>
<dbReference type="EMBL" id="RKHO01000001">
    <property type="protein sequence ID" value="ROR89967.1"/>
    <property type="molecule type" value="Genomic_DNA"/>
</dbReference>
<feature type="region of interest" description="Disordered" evidence="1">
    <location>
        <begin position="264"/>
        <end position="330"/>
    </location>
</feature>
<keyword evidence="4" id="KW-1185">Reference proteome</keyword>
<comment type="caution">
    <text evidence="3">The sequence shown here is derived from an EMBL/GenBank/DDBJ whole genome shotgun (WGS) entry which is preliminary data.</text>
</comment>
<feature type="transmembrane region" description="Helical" evidence="2">
    <location>
        <begin position="36"/>
        <end position="59"/>
    </location>
</feature>
<keyword evidence="2" id="KW-1133">Transmembrane helix</keyword>
<dbReference type="SUPFAM" id="SSF101898">
    <property type="entry name" value="NHL repeat"/>
    <property type="match status" value="1"/>
</dbReference>
<evidence type="ECO:0000313" key="4">
    <source>
        <dbReference type="Proteomes" id="UP000281738"/>
    </source>
</evidence>
<organism evidence="3 4">
    <name type="scientific">Nocardioides aurantiacus</name>
    <dbReference type="NCBI Taxonomy" id="86796"/>
    <lineage>
        <taxon>Bacteria</taxon>
        <taxon>Bacillati</taxon>
        <taxon>Actinomycetota</taxon>
        <taxon>Actinomycetes</taxon>
        <taxon>Propionibacteriales</taxon>
        <taxon>Nocardioidaceae</taxon>
        <taxon>Nocardioides</taxon>
    </lineage>
</organism>
<keyword evidence="2" id="KW-0812">Transmembrane</keyword>
<gene>
    <name evidence="3" type="ORF">EDD33_0798</name>
</gene>
<accession>A0A3N2CR10</accession>
<protein>
    <submittedName>
        <fullName evidence="3">Uncharacterized protein</fullName>
    </submittedName>
</protein>
<sequence>MGGRRAASRGRSETRHWAGAASPAQWQFPRRTGETAGTATVAAVVLLAVLAAVAAPGAAADTGPREVFRVQDERIDEVSGMVDLGSRTVLTNDSGDAARLFVLDGSGRTVAVREYAAPAVDVEALAPAGDRSEGAVWVGDVGDNRGVRESVTVTRVPLDGGAVASYELTYPDGPVDAESLLVDPDGRLVVVTKAFAGGAVMRAPARLDATGPNRLEQVATVGEALATDAALLSPTRVLVRGYAEAGLYAWPSWEPVRRVPLPEQPQGEALSVGPGGRVRVASEGAGEPVRQLPASATADPAAVPQPSVSPSPSASPNPVPNPTSATRDDGVDRLALGTGLLLGGVGLAAVTWLVQRRRARPGGR</sequence>
<feature type="transmembrane region" description="Helical" evidence="2">
    <location>
        <begin position="334"/>
        <end position="354"/>
    </location>
</feature>
<feature type="compositionally biased region" description="Pro residues" evidence="1">
    <location>
        <begin position="307"/>
        <end position="321"/>
    </location>
</feature>
<name>A0A3N2CR10_9ACTN</name>
<evidence type="ECO:0000256" key="1">
    <source>
        <dbReference type="SAM" id="MobiDB-lite"/>
    </source>
</evidence>
<evidence type="ECO:0000313" key="3">
    <source>
        <dbReference type="EMBL" id="ROR89967.1"/>
    </source>
</evidence>
<keyword evidence="2" id="KW-0472">Membrane</keyword>
<proteinExistence type="predicted"/>
<dbReference type="AlphaFoldDB" id="A0A3N2CR10"/>